<dbReference type="STRING" id="595528.E9C1W6"/>
<feature type="compositionally biased region" description="Basic and acidic residues" evidence="6">
    <location>
        <begin position="208"/>
        <end position="219"/>
    </location>
</feature>
<feature type="domain" description="SEC7" evidence="8">
    <location>
        <begin position="649"/>
        <end position="836"/>
    </location>
</feature>
<dbReference type="InParanoid" id="E9C1W6"/>
<feature type="compositionally biased region" description="Low complexity" evidence="6">
    <location>
        <begin position="542"/>
        <end position="554"/>
    </location>
</feature>
<dbReference type="GO" id="GO:0005085">
    <property type="term" value="F:guanyl-nucleotide exchange factor activity"/>
    <property type="evidence" value="ECO:0007669"/>
    <property type="project" value="InterPro"/>
</dbReference>
<dbReference type="SUPFAM" id="SSF50729">
    <property type="entry name" value="PH domain-like"/>
    <property type="match status" value="1"/>
</dbReference>
<dbReference type="Gene3D" id="1.10.220.20">
    <property type="match status" value="1"/>
</dbReference>
<dbReference type="InterPro" id="IPR036388">
    <property type="entry name" value="WH-like_DNA-bd_sf"/>
</dbReference>
<dbReference type="GO" id="GO:0032012">
    <property type="term" value="P:regulation of ARF protein signal transduction"/>
    <property type="evidence" value="ECO:0007669"/>
    <property type="project" value="InterPro"/>
</dbReference>
<dbReference type="InterPro" id="IPR033742">
    <property type="entry name" value="IQSEC_PH"/>
</dbReference>
<feature type="region of interest" description="Disordered" evidence="6">
    <location>
        <begin position="284"/>
        <end position="334"/>
    </location>
</feature>
<feature type="compositionally biased region" description="Low complexity" evidence="6">
    <location>
        <begin position="244"/>
        <end position="263"/>
    </location>
</feature>
<dbReference type="Pfam" id="PF00612">
    <property type="entry name" value="IQ"/>
    <property type="match status" value="1"/>
</dbReference>
<feature type="region of interest" description="Disordered" evidence="6">
    <location>
        <begin position="38"/>
        <end position="86"/>
    </location>
</feature>
<feature type="region of interest" description="Disordered" evidence="6">
    <location>
        <begin position="477"/>
        <end position="556"/>
    </location>
</feature>
<reference evidence="10" key="1">
    <citation type="submission" date="2011-02" db="EMBL/GenBank/DDBJ databases">
        <title>The Genome Sequence of Capsaspora owczarzaki ATCC 30864.</title>
        <authorList>
            <person name="Russ C."/>
            <person name="Cuomo C."/>
            <person name="Burger G."/>
            <person name="Gray M.W."/>
            <person name="Holland P.W.H."/>
            <person name="King N."/>
            <person name="Lang F.B.F."/>
            <person name="Roger A.J."/>
            <person name="Ruiz-Trillo I."/>
            <person name="Young S.K."/>
            <person name="Zeng Q."/>
            <person name="Gargeya S."/>
            <person name="Alvarado L."/>
            <person name="Berlin A."/>
            <person name="Chapman S.B."/>
            <person name="Chen Z."/>
            <person name="Freedman E."/>
            <person name="Gellesch M."/>
            <person name="Goldberg J."/>
            <person name="Griggs A."/>
            <person name="Gujja S."/>
            <person name="Heilman E."/>
            <person name="Heiman D."/>
            <person name="Howarth C."/>
            <person name="Mehta T."/>
            <person name="Neiman D."/>
            <person name="Pearson M."/>
            <person name="Roberts A."/>
            <person name="Saif S."/>
            <person name="Shea T."/>
            <person name="Shenoy N."/>
            <person name="Sisk P."/>
            <person name="Stolte C."/>
            <person name="Sykes S."/>
            <person name="White J."/>
            <person name="Yandava C."/>
            <person name="Haas B."/>
            <person name="Nusbaum C."/>
            <person name="Birren B."/>
        </authorList>
    </citation>
    <scope>NUCLEOTIDE SEQUENCE</scope>
    <source>
        <strain evidence="10">ATCC 30864</strain>
    </source>
</reference>
<keyword evidence="4" id="KW-0597">Phosphoprotein</keyword>
<feature type="compositionally biased region" description="Low complexity" evidence="6">
    <location>
        <begin position="220"/>
        <end position="230"/>
    </location>
</feature>
<feature type="region of interest" description="Disordered" evidence="6">
    <location>
        <begin position="575"/>
        <end position="643"/>
    </location>
</feature>
<feature type="compositionally biased region" description="Low complexity" evidence="6">
    <location>
        <begin position="1101"/>
        <end position="1110"/>
    </location>
</feature>
<feature type="compositionally biased region" description="Polar residues" evidence="6">
    <location>
        <begin position="1083"/>
        <end position="1093"/>
    </location>
</feature>
<sequence>MQDEVTQLKARVAELEAERESMAARIASLETENARLTLQVAASPSSSAPEQASARATDGDTPAQFMDESDCEPDSTEPAAPSSDEEQLNLAELAARATELYELCHTPETGPLVADRTTKSGVAMPRTFVARELVSVLVKSGVAATRAQAVTLGRRLQSRSLIWHPASHNTVTFRDRTLLFRFAVDATETDEQHKAHDQPKQQQQQEQQQEHEQEQEHEQQAAAASEHASSLTQRAVFTIGGVTESESGDNPSSKSSSNLNLSLPPHPLEAERSVSVTELHELLSPTRIEVQPPSLAPPSPTRRHTSDPDLSMTLGDEALASPSEKPGGLQLPTATRRRANTLTGRNSTHFENIELSGDLQELVRQGTLKRYLGGEHFEKAAITIQRFYRHHKLRTRFRDVVRRGLANSHSPAATVRTLTLTGSLHSSLSTSHESLPMVVDITPMSARPSMATALSPFLPSAGDTSSLVDNVSLTDNVSLADSDDDSSPSPHRSQAGDEDRGLVRSPSGSSLASQSSEALGAATESTDSGAASPVPAKSAGVSPSSSTNLSASNSRPTMCQRLLAQLRPLSFGPGHTLAVSSPGSDSSFDSFRSSGSGGSFDSSTDASETSSLSVEGGLSTPRTSKGSGTVAPGTPAPSVPGQIDISHRTVSEDHAKTRQVRIAIHKFNCDSKKGMLYLIDKGFVLEKPRHVAFFLMRQPGLSKAMIGEYLGENKEFNLQVLDCFSSMVEMSGKTFDEALRAYLSSFRLPGEAQKIDRMMNTFAQRYTQANPEAFATVDAAYVLAYSTVMLNTDVHNPSVKHKMTQSDFVKNNRGINNNADFPRVFLEGIYDRIASNEILAGEDHVKEVERIAGNIVGNVPLLAIPQRHFVRMANFVEVLDVSQRIPKGKHIRTLYLFNDMLLITKPSRSTLTVPAHQIAPKPADKQAKGAPAPAPSSSAAHASNAVRTVSVPRFLFRNSFPLLGLQIRLMTPTKYHNELFELQDFHGTPLILLKAEKPQEKLDFLSVLQDMIEENAEIDAERLAEMEKALVTKSPSSSSTHNAPFSTSSSPHGSSNALVDSDLKRAADVRSSKRFRMPFMANNKRTSLGSASTMGLPPPSTTSLAPSTHSETSVSLNDADEKRSIVTSRSGGSLASSVSTESTSSGAASNGSQTRSSEAIATSTAPSPATVQT</sequence>
<dbReference type="InterPro" id="IPR036390">
    <property type="entry name" value="WH_DNA-bd_sf"/>
</dbReference>
<dbReference type="PROSITE" id="PS50096">
    <property type="entry name" value="IQ"/>
    <property type="match status" value="1"/>
</dbReference>
<feature type="domain" description="DEP" evidence="7">
    <location>
        <begin position="107"/>
        <end position="184"/>
    </location>
</feature>
<dbReference type="InterPro" id="IPR000048">
    <property type="entry name" value="IQ_motif_EF-hand-BS"/>
</dbReference>
<feature type="compositionally biased region" description="Basic and acidic residues" evidence="6">
    <location>
        <begin position="190"/>
        <end position="199"/>
    </location>
</feature>
<protein>
    <submittedName>
        <fullName evidence="9">Cytohesin-4</fullName>
    </submittedName>
</protein>
<dbReference type="Gene3D" id="1.10.1000.11">
    <property type="entry name" value="Arf Nucleotide-binding Site Opener,domain 2"/>
    <property type="match status" value="1"/>
</dbReference>
<evidence type="ECO:0000259" key="7">
    <source>
        <dbReference type="PROSITE" id="PS50186"/>
    </source>
</evidence>
<dbReference type="PROSITE" id="PS50186">
    <property type="entry name" value="DEP"/>
    <property type="match status" value="1"/>
</dbReference>
<dbReference type="FunFam" id="1.10.1000.11:FF:000003">
    <property type="entry name" value="Brefeldin A-inhibited guanine nucleotide-exchange protein 1"/>
    <property type="match status" value="1"/>
</dbReference>
<dbReference type="GO" id="GO:0035556">
    <property type="term" value="P:intracellular signal transduction"/>
    <property type="evidence" value="ECO:0007669"/>
    <property type="project" value="InterPro"/>
</dbReference>
<dbReference type="AlphaFoldDB" id="E9C1W6"/>
<dbReference type="InterPro" id="IPR000904">
    <property type="entry name" value="Sec7_dom"/>
</dbReference>
<proteinExistence type="inferred from homology"/>
<dbReference type="OrthoDB" id="430364at2759"/>
<gene>
    <name evidence="9" type="ORF">CAOG_002349</name>
</gene>
<accession>E9C1W6</accession>
<dbReference type="InterPro" id="IPR023394">
    <property type="entry name" value="Sec7_C_sf"/>
</dbReference>
<feature type="compositionally biased region" description="Low complexity" evidence="6">
    <location>
        <begin position="505"/>
        <end position="522"/>
    </location>
</feature>
<dbReference type="InterPro" id="IPR000591">
    <property type="entry name" value="DEP_dom"/>
</dbReference>
<keyword evidence="10" id="KW-1185">Reference proteome</keyword>
<dbReference type="PhylomeDB" id="E9C1W6"/>
<dbReference type="CDD" id="cd00171">
    <property type="entry name" value="Sec7"/>
    <property type="match status" value="1"/>
</dbReference>
<feature type="region of interest" description="Disordered" evidence="6">
    <location>
        <begin position="189"/>
        <end position="230"/>
    </location>
</feature>
<feature type="compositionally biased region" description="Low complexity" evidence="6">
    <location>
        <begin position="41"/>
        <end position="54"/>
    </location>
</feature>
<dbReference type="Pfam" id="PF01369">
    <property type="entry name" value="Sec7"/>
    <property type="match status" value="1"/>
</dbReference>
<comment type="subcellular location">
    <subcellularLocation>
        <location evidence="1">Cytoplasm</location>
    </subcellularLocation>
</comment>
<dbReference type="EMBL" id="KE346362">
    <property type="protein sequence ID" value="KJE91175.1"/>
    <property type="molecule type" value="Genomic_DNA"/>
</dbReference>
<evidence type="ECO:0000313" key="10">
    <source>
        <dbReference type="Proteomes" id="UP000008743"/>
    </source>
</evidence>
<dbReference type="PROSITE" id="PS50190">
    <property type="entry name" value="SEC7"/>
    <property type="match status" value="1"/>
</dbReference>
<dbReference type="GO" id="GO:0030036">
    <property type="term" value="P:actin cytoskeleton organization"/>
    <property type="evidence" value="ECO:0007669"/>
    <property type="project" value="TreeGrafter"/>
</dbReference>
<dbReference type="PANTHER" id="PTHR10663">
    <property type="entry name" value="GUANYL-NUCLEOTIDE EXCHANGE FACTOR"/>
    <property type="match status" value="1"/>
</dbReference>
<dbReference type="SUPFAM" id="SSF48425">
    <property type="entry name" value="Sec7 domain"/>
    <property type="match status" value="1"/>
</dbReference>
<feature type="compositionally biased region" description="Low complexity" evidence="6">
    <location>
        <begin position="1127"/>
        <end position="1173"/>
    </location>
</feature>
<evidence type="ECO:0000256" key="1">
    <source>
        <dbReference type="ARBA" id="ARBA00004496"/>
    </source>
</evidence>
<dbReference type="Gene3D" id="1.10.10.10">
    <property type="entry name" value="Winged helix-like DNA-binding domain superfamily/Winged helix DNA-binding domain"/>
    <property type="match status" value="1"/>
</dbReference>
<dbReference type="RefSeq" id="XP_004349099.1">
    <property type="nucleotide sequence ID" value="XM_004349049.2"/>
</dbReference>
<dbReference type="SMART" id="SM00222">
    <property type="entry name" value="Sec7"/>
    <property type="match status" value="1"/>
</dbReference>
<feature type="region of interest" description="Disordered" evidence="6">
    <location>
        <begin position="1030"/>
        <end position="1062"/>
    </location>
</feature>
<feature type="region of interest" description="Disordered" evidence="6">
    <location>
        <begin position="242"/>
        <end position="266"/>
    </location>
</feature>
<dbReference type="Pfam" id="PF16453">
    <property type="entry name" value="IQ_SEC7_PH"/>
    <property type="match status" value="1"/>
</dbReference>
<dbReference type="SUPFAM" id="SSF46785">
    <property type="entry name" value="Winged helix' DNA-binding domain"/>
    <property type="match status" value="1"/>
</dbReference>
<feature type="compositionally biased region" description="Low complexity" evidence="6">
    <location>
        <begin position="928"/>
        <end position="942"/>
    </location>
</feature>
<organism evidence="9 10">
    <name type="scientific">Capsaspora owczarzaki (strain ATCC 30864)</name>
    <dbReference type="NCBI Taxonomy" id="595528"/>
    <lineage>
        <taxon>Eukaryota</taxon>
        <taxon>Filasterea</taxon>
        <taxon>Capsaspora</taxon>
    </lineage>
</organism>
<feature type="region of interest" description="Disordered" evidence="6">
    <location>
        <begin position="920"/>
        <end position="942"/>
    </location>
</feature>
<evidence type="ECO:0000259" key="8">
    <source>
        <dbReference type="PROSITE" id="PS50190"/>
    </source>
</evidence>
<evidence type="ECO:0000256" key="4">
    <source>
        <dbReference type="ARBA" id="ARBA00022553"/>
    </source>
</evidence>
<comment type="similarity">
    <text evidence="2">Belongs to the BRAG family.</text>
</comment>
<keyword evidence="3" id="KW-0963">Cytoplasm</keyword>
<dbReference type="eggNOG" id="KOG0931">
    <property type="taxonomic scope" value="Eukaryota"/>
</dbReference>
<evidence type="ECO:0000313" key="9">
    <source>
        <dbReference type="EMBL" id="KJE91175.1"/>
    </source>
</evidence>
<dbReference type="PANTHER" id="PTHR10663:SF342">
    <property type="entry name" value="FI21420P1"/>
    <property type="match status" value="1"/>
</dbReference>
<dbReference type="GO" id="GO:0005737">
    <property type="term" value="C:cytoplasm"/>
    <property type="evidence" value="ECO:0007669"/>
    <property type="project" value="UniProtKB-SubCell"/>
</dbReference>
<evidence type="ECO:0000256" key="2">
    <source>
        <dbReference type="ARBA" id="ARBA00006248"/>
    </source>
</evidence>
<feature type="compositionally biased region" description="Low complexity" evidence="6">
    <location>
        <begin position="580"/>
        <end position="613"/>
    </location>
</feature>
<name>E9C1W6_CAPO3</name>
<dbReference type="InterPro" id="IPR011993">
    <property type="entry name" value="PH-like_dom_sf"/>
</dbReference>
<evidence type="ECO:0000256" key="5">
    <source>
        <dbReference type="ARBA" id="ARBA00023054"/>
    </source>
</evidence>
<dbReference type="SMART" id="SM00049">
    <property type="entry name" value="DEP"/>
    <property type="match status" value="1"/>
</dbReference>
<keyword evidence="5" id="KW-0175">Coiled coil</keyword>
<dbReference type="Gene3D" id="2.30.29.30">
    <property type="entry name" value="Pleckstrin-homology domain (PH domain)/Phosphotyrosine-binding domain (PTB)"/>
    <property type="match status" value="1"/>
</dbReference>
<dbReference type="Proteomes" id="UP000008743">
    <property type="component" value="Unassembled WGS sequence"/>
</dbReference>
<dbReference type="InterPro" id="IPR035999">
    <property type="entry name" value="Sec7_dom_sf"/>
</dbReference>
<feature type="compositionally biased region" description="Polar residues" evidence="6">
    <location>
        <begin position="1033"/>
        <end position="1045"/>
    </location>
</feature>
<feature type="compositionally biased region" description="Low complexity" evidence="6">
    <location>
        <begin position="1046"/>
        <end position="1055"/>
    </location>
</feature>
<evidence type="ECO:0000256" key="6">
    <source>
        <dbReference type="SAM" id="MobiDB-lite"/>
    </source>
</evidence>
<dbReference type="RefSeq" id="XP_011270158.1">
    <property type="nucleotide sequence ID" value="XM_011271856.1"/>
</dbReference>
<feature type="region of interest" description="Disordered" evidence="6">
    <location>
        <begin position="1074"/>
        <end position="1173"/>
    </location>
</feature>
<evidence type="ECO:0000256" key="3">
    <source>
        <dbReference type="ARBA" id="ARBA00022490"/>
    </source>
</evidence>